<name>A0A6N8U8T6_9FIRM</name>
<dbReference type="AlphaFoldDB" id="A0A6N8U8T6"/>
<sequence>MKTIIMVQDMNCANCAKKIENALSDTRVDFEVNLDQKAVIVNGGADMARVARQVITEIGFTVI</sequence>
<reference evidence="2 3" key="1">
    <citation type="submission" date="2019-12" db="EMBL/GenBank/DDBJ databases">
        <authorList>
            <person name="Yang R."/>
        </authorList>
    </citation>
    <scope>NUCLEOTIDE SEQUENCE [LARGE SCALE GENOMIC DNA]</scope>
    <source>
        <strain evidence="2 3">DONG20-135</strain>
    </source>
</reference>
<protein>
    <submittedName>
        <fullName evidence="2">Copper chaperone</fullName>
    </submittedName>
</protein>
<dbReference type="Proteomes" id="UP000434036">
    <property type="component" value="Unassembled WGS sequence"/>
</dbReference>
<evidence type="ECO:0000313" key="3">
    <source>
        <dbReference type="Proteomes" id="UP000434036"/>
    </source>
</evidence>
<keyword evidence="3" id="KW-1185">Reference proteome</keyword>
<comment type="caution">
    <text evidence="2">The sequence shown here is derived from an EMBL/GenBank/DDBJ whole genome shotgun (WGS) entry which is preliminary data.</text>
</comment>
<dbReference type="SUPFAM" id="SSF55008">
    <property type="entry name" value="HMA, heavy metal-associated domain"/>
    <property type="match status" value="1"/>
</dbReference>
<dbReference type="CDD" id="cd00371">
    <property type="entry name" value="HMA"/>
    <property type="match status" value="1"/>
</dbReference>
<organism evidence="2 3">
    <name type="scientific">Copranaerobaculum intestinale</name>
    <dbReference type="NCBI Taxonomy" id="2692629"/>
    <lineage>
        <taxon>Bacteria</taxon>
        <taxon>Bacillati</taxon>
        <taxon>Bacillota</taxon>
        <taxon>Erysipelotrichia</taxon>
        <taxon>Erysipelotrichales</taxon>
        <taxon>Erysipelotrichaceae</taxon>
        <taxon>Copranaerobaculum</taxon>
    </lineage>
</organism>
<dbReference type="Pfam" id="PF00403">
    <property type="entry name" value="HMA"/>
    <property type="match status" value="1"/>
</dbReference>
<dbReference type="InterPro" id="IPR006121">
    <property type="entry name" value="HMA_dom"/>
</dbReference>
<reference evidence="2 3" key="2">
    <citation type="submission" date="2020-01" db="EMBL/GenBank/DDBJ databases">
        <title>Clostridiaceae sp. nov. isolated from the gut of human by culturomics.</title>
        <authorList>
            <person name="Chang Y."/>
        </authorList>
    </citation>
    <scope>NUCLEOTIDE SEQUENCE [LARGE SCALE GENOMIC DNA]</scope>
    <source>
        <strain evidence="2 3">DONG20-135</strain>
    </source>
</reference>
<dbReference type="InterPro" id="IPR036163">
    <property type="entry name" value="HMA_dom_sf"/>
</dbReference>
<dbReference type="EMBL" id="WUUQ01000001">
    <property type="protein sequence ID" value="MXQ72969.1"/>
    <property type="molecule type" value="Genomic_DNA"/>
</dbReference>
<dbReference type="GO" id="GO:0046872">
    <property type="term" value="F:metal ion binding"/>
    <property type="evidence" value="ECO:0007669"/>
    <property type="project" value="InterPro"/>
</dbReference>
<evidence type="ECO:0000259" key="1">
    <source>
        <dbReference type="PROSITE" id="PS50846"/>
    </source>
</evidence>
<accession>A0A6N8U8T6</accession>
<dbReference type="RefSeq" id="WP_160624402.1">
    <property type="nucleotide sequence ID" value="NZ_WUUQ01000001.1"/>
</dbReference>
<evidence type="ECO:0000313" key="2">
    <source>
        <dbReference type="EMBL" id="MXQ72969.1"/>
    </source>
</evidence>
<gene>
    <name evidence="2" type="ORF">GSF08_03330</name>
</gene>
<proteinExistence type="predicted"/>
<dbReference type="Gene3D" id="3.30.70.100">
    <property type="match status" value="1"/>
</dbReference>
<dbReference type="PROSITE" id="PS50846">
    <property type="entry name" value="HMA_2"/>
    <property type="match status" value="1"/>
</dbReference>
<feature type="domain" description="HMA" evidence="1">
    <location>
        <begin position="1"/>
        <end position="63"/>
    </location>
</feature>